<dbReference type="Proteomes" id="UP000672011">
    <property type="component" value="Chromosome"/>
</dbReference>
<evidence type="ECO:0008006" key="3">
    <source>
        <dbReference type="Google" id="ProtNLM"/>
    </source>
</evidence>
<proteinExistence type="predicted"/>
<protein>
    <recommendedName>
        <fullName evidence="3">DNA-directed RNA polymerase</fullName>
    </recommendedName>
</protein>
<reference evidence="1 2" key="1">
    <citation type="journal article" date="2021" name="Int. J. Syst. Evol. Microbiol.">
        <title>Faecalibacter bovis sp. nov., isolated from cow faeces.</title>
        <authorList>
            <person name="Li F."/>
            <person name="Zhao W."/>
            <person name="Hong Q."/>
            <person name="Shao Q."/>
            <person name="Song J."/>
            <person name="Yang S."/>
        </authorList>
    </citation>
    <scope>NUCLEOTIDE SEQUENCE [LARGE SCALE GENOMIC DNA]</scope>
    <source>
        <strain evidence="1 2">ZY171143</strain>
    </source>
</reference>
<name>A0ABX7XAD4_9FLAO</name>
<evidence type="ECO:0000313" key="2">
    <source>
        <dbReference type="Proteomes" id="UP000672011"/>
    </source>
</evidence>
<reference evidence="2" key="2">
    <citation type="submission" date="2021-04" db="EMBL/GenBank/DDBJ databases">
        <title>Taxonomy of Flavobacteriaceae bacterium ZY171143.</title>
        <authorList>
            <person name="Li F."/>
        </authorList>
    </citation>
    <scope>NUCLEOTIDE SEQUENCE [LARGE SCALE GENOMIC DNA]</scope>
    <source>
        <strain evidence="2">ZY171143</strain>
    </source>
</reference>
<evidence type="ECO:0000313" key="1">
    <source>
        <dbReference type="EMBL" id="QTV04853.1"/>
    </source>
</evidence>
<gene>
    <name evidence="1" type="ORF">J9309_08585</name>
</gene>
<dbReference type="EMBL" id="CP072842">
    <property type="protein sequence ID" value="QTV04853.1"/>
    <property type="molecule type" value="Genomic_DNA"/>
</dbReference>
<dbReference type="RefSeq" id="WP_230475474.1">
    <property type="nucleotide sequence ID" value="NZ_CP072842.1"/>
</dbReference>
<accession>A0ABX7XAD4</accession>
<organism evidence="1 2">
    <name type="scientific">Faecalibacter bovis</name>
    <dbReference type="NCBI Taxonomy" id="2898187"/>
    <lineage>
        <taxon>Bacteria</taxon>
        <taxon>Pseudomonadati</taxon>
        <taxon>Bacteroidota</taxon>
        <taxon>Flavobacteriia</taxon>
        <taxon>Flavobacteriales</taxon>
        <taxon>Weeksellaceae</taxon>
        <taxon>Faecalibacter</taxon>
    </lineage>
</organism>
<sequence length="481" mass="57144">MKYNRIKKHYGAYNKELNWKITITAFLLKYIESKKDSFPQNLNWDTLLLIISLIEYKVLTYVKSKGKKGYVDITSKELKSWRYDYNQYLKFLIDIGIICKKNYSTSKQQSNSYRINYEEIYNLGKGSIDITTIDIPRNKNLNKLKECNTPKLNSCIHLTKWLDSGFEFDIENFKSLGFNIELNEYSYDNSLRILSYLHKIEGIKNKEIRYSRNQDKDNRLHSHLTNFPSKLRGYLTYKGFDIMSYDLKNSQPFSLIVFIEGYMKGNNRIINIYNKIYNKSIMSPKLFEILSDKGFQDDYKIIKEWVCKGLFYEEISPYLDIEFEDNLYKIYEFNKQSNSNKLITFDNKRDAVKKLTLRLLYSPNKKDFKVFREFKNEFPKFWELLVILKSQTEHKNSYKLFPKLLQHIEADCLIDFVTKKISDDYPNTPIFTIHDSICTIDTGTDSIYRLMMKYLAEYTGGILPTIKEEFWGLPITNLKAA</sequence>
<keyword evidence="2" id="KW-1185">Reference proteome</keyword>